<accession>A0AAD4LV82</accession>
<evidence type="ECO:0000313" key="2">
    <source>
        <dbReference type="Proteomes" id="UP001203297"/>
    </source>
</evidence>
<dbReference type="EMBL" id="WTXG01000200">
    <property type="protein sequence ID" value="KAI0290844.1"/>
    <property type="molecule type" value="Genomic_DNA"/>
</dbReference>
<dbReference type="AlphaFoldDB" id="A0AAD4LV82"/>
<proteinExistence type="predicted"/>
<keyword evidence="2" id="KW-1185">Reference proteome</keyword>
<dbReference type="Proteomes" id="UP001203297">
    <property type="component" value="Unassembled WGS sequence"/>
</dbReference>
<reference evidence="1" key="1">
    <citation type="journal article" date="2022" name="New Phytol.">
        <title>Evolutionary transition to the ectomycorrhizal habit in the genomes of a hyperdiverse lineage of mushroom-forming fungi.</title>
        <authorList>
            <person name="Looney B."/>
            <person name="Miyauchi S."/>
            <person name="Morin E."/>
            <person name="Drula E."/>
            <person name="Courty P.E."/>
            <person name="Kohler A."/>
            <person name="Kuo A."/>
            <person name="LaButti K."/>
            <person name="Pangilinan J."/>
            <person name="Lipzen A."/>
            <person name="Riley R."/>
            <person name="Andreopoulos W."/>
            <person name="He G."/>
            <person name="Johnson J."/>
            <person name="Nolan M."/>
            <person name="Tritt A."/>
            <person name="Barry K.W."/>
            <person name="Grigoriev I.V."/>
            <person name="Nagy L.G."/>
            <person name="Hibbett D."/>
            <person name="Henrissat B."/>
            <person name="Matheny P.B."/>
            <person name="Labbe J."/>
            <person name="Martin F.M."/>
        </authorList>
    </citation>
    <scope>NUCLEOTIDE SEQUENCE</scope>
    <source>
        <strain evidence="1">BPL690</strain>
    </source>
</reference>
<comment type="caution">
    <text evidence="1">The sequence shown here is derived from an EMBL/GenBank/DDBJ whole genome shotgun (WGS) entry which is preliminary data.</text>
</comment>
<name>A0AAD4LV82_9AGAM</name>
<organism evidence="1 2">
    <name type="scientific">Multifurca ochricompacta</name>
    <dbReference type="NCBI Taxonomy" id="376703"/>
    <lineage>
        <taxon>Eukaryota</taxon>
        <taxon>Fungi</taxon>
        <taxon>Dikarya</taxon>
        <taxon>Basidiomycota</taxon>
        <taxon>Agaricomycotina</taxon>
        <taxon>Agaricomycetes</taxon>
        <taxon>Russulales</taxon>
        <taxon>Russulaceae</taxon>
        <taxon>Multifurca</taxon>
    </lineage>
</organism>
<evidence type="ECO:0000313" key="1">
    <source>
        <dbReference type="EMBL" id="KAI0290844.1"/>
    </source>
</evidence>
<protein>
    <submittedName>
        <fullName evidence="1">Uncharacterized protein</fullName>
    </submittedName>
</protein>
<gene>
    <name evidence="1" type="ORF">B0F90DRAFT_1782987</name>
</gene>
<sequence>MTLGRLPLRHLCVKDAASLRRGVIIPSVTQCFPRNSLYPGTHQELHSPFHSNCSSNPTHAQNIHLNISTDNETQIRRIATALDVTNKAAITFPATALTLPPPPALPNEDPIVTRSRNALADTCTLHSPMTTQESSIDLTLQFCRPRGHVSTSTLGRRPYETTSIPHIANTDGSGIMKVAPCMPGS</sequence>